<feature type="compositionally biased region" description="Polar residues" evidence="9">
    <location>
        <begin position="1"/>
        <end position="10"/>
    </location>
</feature>
<evidence type="ECO:0000256" key="7">
    <source>
        <dbReference type="ARBA" id="ARBA00023596"/>
    </source>
</evidence>
<dbReference type="PROSITE" id="PS00107">
    <property type="entry name" value="PROTEIN_KINASE_ATP"/>
    <property type="match status" value="1"/>
</dbReference>
<evidence type="ECO:0000256" key="6">
    <source>
        <dbReference type="ARBA" id="ARBA00022840"/>
    </source>
</evidence>
<keyword evidence="5" id="KW-0418">Kinase</keyword>
<dbReference type="Gene3D" id="1.10.510.10">
    <property type="entry name" value="Transferase(Phosphotransferase) domain 1"/>
    <property type="match status" value="1"/>
</dbReference>
<evidence type="ECO:0000256" key="2">
    <source>
        <dbReference type="ARBA" id="ARBA00022527"/>
    </source>
</evidence>
<accession>A0AAV9JAT6</accession>
<feature type="compositionally biased region" description="Basic and acidic residues" evidence="9">
    <location>
        <begin position="77"/>
        <end position="89"/>
    </location>
</feature>
<dbReference type="InterPro" id="IPR017441">
    <property type="entry name" value="Protein_kinase_ATP_BS"/>
</dbReference>
<feature type="compositionally biased region" description="Basic and acidic residues" evidence="9">
    <location>
        <begin position="216"/>
        <end position="245"/>
    </location>
</feature>
<organism evidence="11 12">
    <name type="scientific">Oleoguttula mirabilis</name>
    <dbReference type="NCBI Taxonomy" id="1507867"/>
    <lineage>
        <taxon>Eukaryota</taxon>
        <taxon>Fungi</taxon>
        <taxon>Dikarya</taxon>
        <taxon>Ascomycota</taxon>
        <taxon>Pezizomycotina</taxon>
        <taxon>Dothideomycetes</taxon>
        <taxon>Dothideomycetidae</taxon>
        <taxon>Mycosphaerellales</taxon>
        <taxon>Teratosphaeriaceae</taxon>
        <taxon>Oleoguttula</taxon>
    </lineage>
</organism>
<reference evidence="11 12" key="1">
    <citation type="submission" date="2021-11" db="EMBL/GenBank/DDBJ databases">
        <title>Black yeast isolated from Biological Soil Crust.</title>
        <authorList>
            <person name="Kurbessoian T."/>
        </authorList>
    </citation>
    <scope>NUCLEOTIDE SEQUENCE [LARGE SCALE GENOMIC DNA]</scope>
    <source>
        <strain evidence="11 12">CCFEE 5522</strain>
    </source>
</reference>
<dbReference type="EC" id="2.7.11.1" evidence="1"/>
<dbReference type="InterPro" id="IPR050494">
    <property type="entry name" value="Ser_Thr_dual-spec_kinase"/>
</dbReference>
<keyword evidence="2" id="KW-0723">Serine/threonine-protein kinase</keyword>
<sequence>MSRLRSQSPALSDGEVLSGDEEKAISTHADRDRDSKVNPSARHQNGSSSRASRPGADLSRDPYYHFRDAAGVVKYEPPARERSRSPYRRDKSRSRSPFRADKPASGEKRRHEDDHYNAKGGSDSRRFKVHYEDKPGSRGGIGYRSQRSHAEADQPEPTRGHQPHADRGARARGGSNRNRERSRSPFRQLKTERAPQDHPDAGRGKMHSRASVGQSSRDERRGSTPSVTERESTPQASHAKDDAKIKISLSQQSKQPNEGKPQTSQELVKSAADAAPEKAPQQPQLSEADIVEQRRKRREAIKNKHKSQPGLLVQALEQSMPSAPATPAHDSSAPVSEQHSPPSSVDSSRTPQRDSPPDSPAAIVVADDEELANRHQDDGGMNDDEGPSAADYDPNLDLQEDRPDHKRRGLEAPLADTAQAGEASIKPTAAAEPKKDFDMFADDDEDDMFAATDSSAQPVVATKQGKTLDQSLLDNWDYPDGHYRIILGELLDGRYAVQQQIGKGTFATVVSAQDTRTGNPVAIKIAANNETMYKAGQREMDFLQILNQNDPEDKKHIIRLLRHFDHKGHMCIVFEALSADLRDVLKKFGRNVGLNLKAIRSYAQQMFLALSHMKKCQILHADLKPDNILVSEKRSVLKVCDLGTASFAEDAEVTPYLVSRFYRAPEVILGMPFDYAIDMWSIGCTLFELYTGRIMFAGADNNQMLRTIQECRGKLPIRMLKRSTLAEQHFDLDGTFFSQERDKVTGKTVVRPVHFNKLPAGKDLRSRLAGNAKGLAPAELREHASFVDLMEKCLQLDPAKRVTPNDALRHGFIAHGGLPPVEAKAKAVKVVPAMPAPRLR</sequence>
<protein>
    <recommendedName>
        <fullName evidence="1">non-specific serine/threonine protein kinase</fullName>
        <ecNumber evidence="1">2.7.11.1</ecNumber>
    </recommendedName>
</protein>
<feature type="compositionally biased region" description="Basic residues" evidence="9">
    <location>
        <begin position="294"/>
        <end position="307"/>
    </location>
</feature>
<feature type="compositionally biased region" description="Polar residues" evidence="9">
    <location>
        <begin position="333"/>
        <end position="350"/>
    </location>
</feature>
<dbReference type="InterPro" id="IPR008271">
    <property type="entry name" value="Ser/Thr_kinase_AS"/>
</dbReference>
<feature type="compositionally biased region" description="Polar residues" evidence="9">
    <location>
        <begin position="248"/>
        <end position="267"/>
    </location>
</feature>
<evidence type="ECO:0000256" key="8">
    <source>
        <dbReference type="PROSITE-ProRule" id="PRU10141"/>
    </source>
</evidence>
<evidence type="ECO:0000256" key="4">
    <source>
        <dbReference type="ARBA" id="ARBA00022741"/>
    </source>
</evidence>
<dbReference type="SUPFAM" id="SSF56112">
    <property type="entry name" value="Protein kinase-like (PK-like)"/>
    <property type="match status" value="1"/>
</dbReference>
<feature type="compositionally biased region" description="Basic and acidic residues" evidence="9">
    <location>
        <begin position="177"/>
        <end position="203"/>
    </location>
</feature>
<keyword evidence="4 8" id="KW-0547">Nucleotide-binding</keyword>
<dbReference type="InterPro" id="IPR011009">
    <property type="entry name" value="Kinase-like_dom_sf"/>
</dbReference>
<dbReference type="Proteomes" id="UP001324427">
    <property type="component" value="Unassembled WGS sequence"/>
</dbReference>
<feature type="compositionally biased region" description="Basic and acidic residues" evidence="9">
    <location>
        <begin position="20"/>
        <end position="36"/>
    </location>
</feature>
<dbReference type="InterPro" id="IPR000719">
    <property type="entry name" value="Prot_kinase_dom"/>
</dbReference>
<keyword evidence="12" id="KW-1185">Reference proteome</keyword>
<feature type="compositionally biased region" description="Basic and acidic residues" evidence="9">
    <location>
        <begin position="58"/>
        <end position="68"/>
    </location>
</feature>
<feature type="compositionally biased region" description="Polar residues" evidence="9">
    <location>
        <begin position="37"/>
        <end position="51"/>
    </location>
</feature>
<dbReference type="InterPro" id="IPR044092">
    <property type="entry name" value="STKc_PRP4"/>
</dbReference>
<comment type="similarity">
    <text evidence="7">Belongs to the protein kinase superfamily. CMGC Ser/Thr protein kinase family.</text>
</comment>
<dbReference type="FunFam" id="1.10.510.10:FF:000078">
    <property type="entry name" value="Serine/threonine-protein kinase PRP4 homolog"/>
    <property type="match status" value="1"/>
</dbReference>
<dbReference type="Pfam" id="PF00069">
    <property type="entry name" value="Pkinase"/>
    <property type="match status" value="1"/>
</dbReference>
<dbReference type="PANTHER" id="PTHR24058:SF103">
    <property type="entry name" value="SERINE_THREONINE-PROTEIN KINASE PRP4 HOMOLOG"/>
    <property type="match status" value="1"/>
</dbReference>
<dbReference type="AlphaFoldDB" id="A0AAV9JAT6"/>
<feature type="binding site" evidence="8">
    <location>
        <position position="524"/>
    </location>
    <ligand>
        <name>ATP</name>
        <dbReference type="ChEBI" id="CHEBI:30616"/>
    </ligand>
</feature>
<dbReference type="Gene3D" id="3.30.200.20">
    <property type="entry name" value="Phosphorylase Kinase, domain 1"/>
    <property type="match status" value="1"/>
</dbReference>
<gene>
    <name evidence="11" type="ORF">LTR36_007061</name>
</gene>
<evidence type="ECO:0000256" key="1">
    <source>
        <dbReference type="ARBA" id="ARBA00012513"/>
    </source>
</evidence>
<dbReference type="GO" id="GO:0004674">
    <property type="term" value="F:protein serine/threonine kinase activity"/>
    <property type="evidence" value="ECO:0007669"/>
    <property type="project" value="UniProtKB-KW"/>
</dbReference>
<evidence type="ECO:0000313" key="12">
    <source>
        <dbReference type="Proteomes" id="UP001324427"/>
    </source>
</evidence>
<dbReference type="CDD" id="cd14135">
    <property type="entry name" value="STKc_PRP4"/>
    <property type="match status" value="1"/>
</dbReference>
<evidence type="ECO:0000313" key="11">
    <source>
        <dbReference type="EMBL" id="KAK4542213.1"/>
    </source>
</evidence>
<evidence type="ECO:0000256" key="3">
    <source>
        <dbReference type="ARBA" id="ARBA00022679"/>
    </source>
</evidence>
<dbReference type="GO" id="GO:0045292">
    <property type="term" value="P:mRNA cis splicing, via spliceosome"/>
    <property type="evidence" value="ECO:0007669"/>
    <property type="project" value="InterPro"/>
</dbReference>
<evidence type="ECO:0000256" key="9">
    <source>
        <dbReference type="SAM" id="MobiDB-lite"/>
    </source>
</evidence>
<feature type="region of interest" description="Disordered" evidence="9">
    <location>
        <begin position="1"/>
        <end position="434"/>
    </location>
</feature>
<evidence type="ECO:0000256" key="5">
    <source>
        <dbReference type="ARBA" id="ARBA00022777"/>
    </source>
</evidence>
<evidence type="ECO:0000259" key="10">
    <source>
        <dbReference type="PROSITE" id="PS50011"/>
    </source>
</evidence>
<feature type="compositionally biased region" description="Basic and acidic residues" evidence="9">
    <location>
        <begin position="98"/>
        <end position="136"/>
    </location>
</feature>
<keyword evidence="6 8" id="KW-0067">ATP-binding</keyword>
<dbReference type="PROSITE" id="PS00108">
    <property type="entry name" value="PROTEIN_KINASE_ST"/>
    <property type="match status" value="1"/>
</dbReference>
<name>A0AAV9JAT6_9PEZI</name>
<dbReference type="PROSITE" id="PS50011">
    <property type="entry name" value="PROTEIN_KINASE_DOM"/>
    <property type="match status" value="1"/>
</dbReference>
<proteinExistence type="inferred from homology"/>
<dbReference type="SMART" id="SM00220">
    <property type="entry name" value="S_TKc"/>
    <property type="match status" value="1"/>
</dbReference>
<dbReference type="EMBL" id="JAVFHQ010000044">
    <property type="protein sequence ID" value="KAK4542213.1"/>
    <property type="molecule type" value="Genomic_DNA"/>
</dbReference>
<keyword evidence="3" id="KW-0808">Transferase</keyword>
<dbReference type="GO" id="GO:0005524">
    <property type="term" value="F:ATP binding"/>
    <property type="evidence" value="ECO:0007669"/>
    <property type="project" value="UniProtKB-UniRule"/>
</dbReference>
<feature type="compositionally biased region" description="Basic and acidic residues" evidence="9">
    <location>
        <begin position="148"/>
        <end position="169"/>
    </location>
</feature>
<feature type="domain" description="Protein kinase" evidence="10">
    <location>
        <begin position="495"/>
        <end position="813"/>
    </location>
</feature>
<comment type="caution">
    <text evidence="11">The sequence shown here is derived from an EMBL/GenBank/DDBJ whole genome shotgun (WGS) entry which is preliminary data.</text>
</comment>
<dbReference type="PANTHER" id="PTHR24058">
    <property type="entry name" value="DUAL SPECIFICITY PROTEIN KINASE"/>
    <property type="match status" value="1"/>
</dbReference>